<evidence type="ECO:0000256" key="1">
    <source>
        <dbReference type="SAM" id="MobiDB-lite"/>
    </source>
</evidence>
<dbReference type="AlphaFoldDB" id="A0A1B9HZ98"/>
<evidence type="ECO:0000313" key="3">
    <source>
        <dbReference type="EMBL" id="WWC73131.1"/>
    </source>
</evidence>
<name>A0A1B9HZ98_9TREE</name>
<dbReference type="EMBL" id="KI894013">
    <property type="protein sequence ID" value="OCF48580.1"/>
    <property type="molecule type" value="Genomic_DNA"/>
</dbReference>
<organism evidence="2">
    <name type="scientific">Kwoniella pini CBS 10737</name>
    <dbReference type="NCBI Taxonomy" id="1296096"/>
    <lineage>
        <taxon>Eukaryota</taxon>
        <taxon>Fungi</taxon>
        <taxon>Dikarya</taxon>
        <taxon>Basidiomycota</taxon>
        <taxon>Agaricomycotina</taxon>
        <taxon>Tremellomycetes</taxon>
        <taxon>Tremellales</taxon>
        <taxon>Cryptococcaceae</taxon>
        <taxon>Kwoniella</taxon>
    </lineage>
</organism>
<gene>
    <name evidence="2" type="ORF">I206_05359</name>
    <name evidence="3" type="ORF">I206_107097</name>
</gene>
<sequence length="194" mass="21960">MVSQPECRRVREQNFGGHELFFEACGEDPPKKPLSVPSEMQQGDDIPGLLLKTVDSDTLIANDTLFKWANSKRKTLEMEGRIALRLCNDVNQYESFGTPTKIQRPDGLRPLSSRKQIEEIVNEYKGWTLGDISQLKDPYIWPYNKPGDFANDGTSTEPGNRSNPEVDTLISEGRHPTEDDKESPPREIHFTVGQ</sequence>
<reference evidence="3" key="2">
    <citation type="submission" date="2013-07" db="EMBL/GenBank/DDBJ databases">
        <authorList>
            <consortium name="The Broad Institute Genome Sequencing Platform"/>
            <person name="Cuomo C."/>
            <person name="Litvintseva A."/>
            <person name="Chen Y."/>
            <person name="Heitman J."/>
            <person name="Sun S."/>
            <person name="Springer D."/>
            <person name="Dromer F."/>
            <person name="Young S.K."/>
            <person name="Zeng Q."/>
            <person name="Gargeya S."/>
            <person name="Fitzgerald M."/>
            <person name="Abouelleil A."/>
            <person name="Alvarado L."/>
            <person name="Berlin A.M."/>
            <person name="Chapman S.B."/>
            <person name="Dewar J."/>
            <person name="Goldberg J."/>
            <person name="Griggs A."/>
            <person name="Gujja S."/>
            <person name="Hansen M."/>
            <person name="Howarth C."/>
            <person name="Imamovic A."/>
            <person name="Larimer J."/>
            <person name="McCowan C."/>
            <person name="Murphy C."/>
            <person name="Pearson M."/>
            <person name="Priest M."/>
            <person name="Roberts A."/>
            <person name="Saif S."/>
            <person name="Shea T."/>
            <person name="Sykes S."/>
            <person name="Wortman J."/>
            <person name="Nusbaum C."/>
            <person name="Birren B."/>
        </authorList>
    </citation>
    <scope>NUCLEOTIDE SEQUENCE</scope>
    <source>
        <strain evidence="3">CBS 10737</strain>
    </source>
</reference>
<proteinExistence type="predicted"/>
<evidence type="ECO:0000313" key="4">
    <source>
        <dbReference type="Proteomes" id="UP000094020"/>
    </source>
</evidence>
<dbReference type="Proteomes" id="UP000094020">
    <property type="component" value="Chromosome 10"/>
</dbReference>
<dbReference type="KEGG" id="kpin:30173728"/>
<dbReference type="EMBL" id="CP144528">
    <property type="protein sequence ID" value="WWC73131.1"/>
    <property type="molecule type" value="Genomic_DNA"/>
</dbReference>
<protein>
    <submittedName>
        <fullName evidence="2">Uncharacterized protein</fullName>
    </submittedName>
</protein>
<reference evidence="2" key="1">
    <citation type="submission" date="2013-07" db="EMBL/GenBank/DDBJ databases">
        <title>The Genome Sequence of Cryptococcus pinus CBS10737.</title>
        <authorList>
            <consortium name="The Broad Institute Genome Sequencing Platform"/>
            <person name="Cuomo C."/>
            <person name="Litvintseva A."/>
            <person name="Chen Y."/>
            <person name="Heitman J."/>
            <person name="Sun S."/>
            <person name="Springer D."/>
            <person name="Dromer F."/>
            <person name="Young S.K."/>
            <person name="Zeng Q."/>
            <person name="Gargeya S."/>
            <person name="Fitzgerald M."/>
            <person name="Abouelleil A."/>
            <person name="Alvarado L."/>
            <person name="Berlin A.M."/>
            <person name="Chapman S.B."/>
            <person name="Dewar J."/>
            <person name="Goldberg J."/>
            <person name="Griggs A."/>
            <person name="Gujja S."/>
            <person name="Hansen M."/>
            <person name="Howarth C."/>
            <person name="Imamovic A."/>
            <person name="Larimer J."/>
            <person name="McCowan C."/>
            <person name="Murphy C."/>
            <person name="Pearson M."/>
            <person name="Priest M."/>
            <person name="Roberts A."/>
            <person name="Saif S."/>
            <person name="Shea T."/>
            <person name="Sykes S."/>
            <person name="Wortman J."/>
            <person name="Nusbaum C."/>
            <person name="Birren B."/>
        </authorList>
    </citation>
    <scope>NUCLEOTIDE SEQUENCE [LARGE SCALE GENOMIC DNA]</scope>
    <source>
        <strain evidence="2">CBS 10737</strain>
    </source>
</reference>
<evidence type="ECO:0000313" key="2">
    <source>
        <dbReference type="EMBL" id="OCF48580.1"/>
    </source>
</evidence>
<feature type="compositionally biased region" description="Polar residues" evidence="1">
    <location>
        <begin position="152"/>
        <end position="165"/>
    </location>
</feature>
<accession>A0A1B9HZ98</accession>
<dbReference type="RefSeq" id="XP_019009799.1">
    <property type="nucleotide sequence ID" value="XM_019157081.1"/>
</dbReference>
<dbReference type="GeneID" id="30173728"/>
<keyword evidence="4" id="KW-1185">Reference proteome</keyword>
<reference evidence="2" key="3">
    <citation type="submission" date="2016-07" db="EMBL/GenBank/DDBJ databases">
        <title>Evolution of pathogenesis and genome organization in the Tremellales.</title>
        <authorList>
            <person name="Cuomo C."/>
            <person name="Litvintseva A."/>
            <person name="Heitman J."/>
            <person name="Chen Y."/>
            <person name="Sun S."/>
            <person name="Springer D."/>
            <person name="Dromer F."/>
            <person name="Young S."/>
            <person name="Zeng Q."/>
            <person name="Chapman S."/>
            <person name="Gujja S."/>
            <person name="Saif S."/>
            <person name="Birren B."/>
        </authorList>
    </citation>
    <scope>NUCLEOTIDE SEQUENCE</scope>
    <source>
        <strain evidence="2">CBS 10737</strain>
    </source>
</reference>
<feature type="region of interest" description="Disordered" evidence="1">
    <location>
        <begin position="148"/>
        <end position="194"/>
    </location>
</feature>
<feature type="compositionally biased region" description="Basic and acidic residues" evidence="1">
    <location>
        <begin position="172"/>
        <end position="194"/>
    </location>
</feature>
<reference evidence="3" key="4">
    <citation type="submission" date="2024-02" db="EMBL/GenBank/DDBJ databases">
        <title>Comparative genomics of Cryptococcus and Kwoniella reveals pathogenesis evolution and contrasting modes of karyotype evolution via chromosome fusion or intercentromeric recombination.</title>
        <authorList>
            <person name="Coelho M.A."/>
            <person name="David-Palma M."/>
            <person name="Shea T."/>
            <person name="Bowers K."/>
            <person name="McGinley-Smith S."/>
            <person name="Mohammad A.W."/>
            <person name="Gnirke A."/>
            <person name="Yurkov A.M."/>
            <person name="Nowrousian M."/>
            <person name="Sun S."/>
            <person name="Cuomo C.A."/>
            <person name="Heitman J."/>
        </authorList>
    </citation>
    <scope>NUCLEOTIDE SEQUENCE</scope>
    <source>
        <strain evidence="3">CBS 10737</strain>
    </source>
</reference>